<evidence type="ECO:0000256" key="4">
    <source>
        <dbReference type="ARBA" id="ARBA00022490"/>
    </source>
</evidence>
<dbReference type="GO" id="GO:0004813">
    <property type="term" value="F:alanine-tRNA ligase activity"/>
    <property type="evidence" value="ECO:0007669"/>
    <property type="project" value="InterPro"/>
</dbReference>
<dbReference type="PANTHER" id="PTHR43462:SF1">
    <property type="entry name" value="ALANYL-TRNA EDITING PROTEIN AARSD1"/>
    <property type="match status" value="1"/>
</dbReference>
<dbReference type="InterPro" id="IPR009000">
    <property type="entry name" value="Transl_B-barrel_sf"/>
</dbReference>
<dbReference type="GO" id="GO:0046872">
    <property type="term" value="F:metal ion binding"/>
    <property type="evidence" value="ECO:0007669"/>
    <property type="project" value="UniProtKB-KW"/>
</dbReference>
<dbReference type="GO" id="GO:0005524">
    <property type="term" value="F:ATP binding"/>
    <property type="evidence" value="ECO:0007669"/>
    <property type="project" value="InterPro"/>
</dbReference>
<dbReference type="InterPro" id="IPR012947">
    <property type="entry name" value="tRNA_SAD"/>
</dbReference>
<comment type="similarity">
    <text evidence="3">Belongs to the class-II aminoacyl-tRNA synthetase family. Alax-L subfamily.</text>
</comment>
<evidence type="ECO:0000259" key="9">
    <source>
        <dbReference type="PROSITE" id="PS50860"/>
    </source>
</evidence>
<dbReference type="AlphaFoldDB" id="A0A8S3ZLU5"/>
<dbReference type="EMBL" id="CAJHNH020003168">
    <property type="protein sequence ID" value="CAG5128690.1"/>
    <property type="molecule type" value="Genomic_DNA"/>
</dbReference>
<dbReference type="PANTHER" id="PTHR43462">
    <property type="entry name" value="ALANYL-TRNA EDITING PROTEIN"/>
    <property type="match status" value="1"/>
</dbReference>
<proteinExistence type="inferred from homology"/>
<dbReference type="OrthoDB" id="288942at2759"/>
<keyword evidence="6" id="KW-0862">Zinc</keyword>
<dbReference type="SUPFAM" id="SSF50447">
    <property type="entry name" value="Translation proteins"/>
    <property type="match status" value="1"/>
</dbReference>
<dbReference type="GO" id="GO:0002196">
    <property type="term" value="F:Ser-tRNA(Ala) deacylase activity"/>
    <property type="evidence" value="ECO:0007669"/>
    <property type="project" value="TreeGrafter"/>
</dbReference>
<accession>A0A8S3ZLU5</accession>
<evidence type="ECO:0000313" key="10">
    <source>
        <dbReference type="EMBL" id="CAG5128690.1"/>
    </source>
</evidence>
<keyword evidence="5" id="KW-0479">Metal-binding</keyword>
<evidence type="ECO:0000256" key="2">
    <source>
        <dbReference type="ARBA" id="ARBA00004496"/>
    </source>
</evidence>
<comment type="caution">
    <text evidence="10">The sequence shown here is derived from an EMBL/GenBank/DDBJ whole genome shotgun (WGS) entry which is preliminary data.</text>
</comment>
<evidence type="ECO:0000256" key="1">
    <source>
        <dbReference type="ARBA" id="ARBA00001947"/>
    </source>
</evidence>
<dbReference type="InterPro" id="IPR051335">
    <property type="entry name" value="Alanyl-tRNA_Editing_Enzymes"/>
</dbReference>
<organism evidence="10 11">
    <name type="scientific">Candidula unifasciata</name>
    <dbReference type="NCBI Taxonomy" id="100452"/>
    <lineage>
        <taxon>Eukaryota</taxon>
        <taxon>Metazoa</taxon>
        <taxon>Spiralia</taxon>
        <taxon>Lophotrochozoa</taxon>
        <taxon>Mollusca</taxon>
        <taxon>Gastropoda</taxon>
        <taxon>Heterobranchia</taxon>
        <taxon>Euthyneura</taxon>
        <taxon>Panpulmonata</taxon>
        <taxon>Eupulmonata</taxon>
        <taxon>Stylommatophora</taxon>
        <taxon>Helicina</taxon>
        <taxon>Helicoidea</taxon>
        <taxon>Geomitridae</taxon>
        <taxon>Candidula</taxon>
    </lineage>
</organism>
<protein>
    <recommendedName>
        <fullName evidence="9">Alanyl-transfer RNA synthetases family profile domain-containing protein</fullName>
    </recommendedName>
</protein>
<gene>
    <name evidence="10" type="ORF">CUNI_LOCUS14248</name>
</gene>
<dbReference type="PROSITE" id="PS50860">
    <property type="entry name" value="AA_TRNA_LIGASE_II_ALA"/>
    <property type="match status" value="1"/>
</dbReference>
<feature type="domain" description="Alanyl-transfer RNA synthetases family profile" evidence="9">
    <location>
        <begin position="1"/>
        <end position="252"/>
    </location>
</feature>
<comment type="subcellular location">
    <subcellularLocation>
        <location evidence="2">Cytoplasm</location>
    </subcellularLocation>
</comment>
<dbReference type="GO" id="GO:0003676">
    <property type="term" value="F:nucleic acid binding"/>
    <property type="evidence" value="ECO:0007669"/>
    <property type="project" value="InterPro"/>
</dbReference>
<keyword evidence="11" id="KW-1185">Reference proteome</keyword>
<keyword evidence="7" id="KW-0648">Protein biosynthesis</keyword>
<dbReference type="Proteomes" id="UP000678393">
    <property type="component" value="Unassembled WGS sequence"/>
</dbReference>
<dbReference type="Gene3D" id="2.40.30.130">
    <property type="match status" value="1"/>
</dbReference>
<dbReference type="SMART" id="SM00863">
    <property type="entry name" value="tRNA_SAD"/>
    <property type="match status" value="1"/>
</dbReference>
<dbReference type="FunFam" id="2.40.30.130:FF:000003">
    <property type="entry name" value="alanyl-tRNA editing protein Aarsd1"/>
    <property type="match status" value="1"/>
</dbReference>
<evidence type="ECO:0000256" key="8">
    <source>
        <dbReference type="ARBA" id="ARBA00053555"/>
    </source>
</evidence>
<dbReference type="GO" id="GO:0005737">
    <property type="term" value="C:cytoplasm"/>
    <property type="evidence" value="ECO:0007669"/>
    <property type="project" value="UniProtKB-SubCell"/>
</dbReference>
<comment type="cofactor">
    <cofactor evidence="1">
        <name>Zn(2+)</name>
        <dbReference type="ChEBI" id="CHEBI:29105"/>
    </cofactor>
</comment>
<dbReference type="InterPro" id="IPR018163">
    <property type="entry name" value="Thr/Ala-tRNA-synth_IIc_edit"/>
</dbReference>
<sequence length="410" mass="45378">MSFMCQQNSYLKELHAKVTSCKPAKLALVENGKKTTVQGYEVILNDTILFPEGGGQPDDKGTINDIPVLRITRVGKEAVHFVEAEIPENSDALLKVDWQRRFDHMQQHTAQHLITAIADHKFGFKTTSWNIVTDIVTIELDTPLVTDEQLRDIETSANEKIRDCVPVIVTLYGDKTDPELKKFRGLGLPADQEGPVRVLTIEGIDSALCCGTHISNLSHIQAIKLLGAEKGKKNKMNVMFLAGGRLLKYVGESFAREKTLTGILKGPAENHCELADKAVKAMKLLQKTSNQQLREIASLEVAIFKQADQKDIVFVKHRKEGDNDYISVLLGELADENIPKLISVGTSHGRGRDTVPFLSARSKICDLFEGKGAASKGLFRGKAGKLTNRQKAESLLRDYVKAHTVVDKEI</sequence>
<reference evidence="10" key="1">
    <citation type="submission" date="2021-04" db="EMBL/GenBank/DDBJ databases">
        <authorList>
            <consortium name="Molecular Ecology Group"/>
        </authorList>
    </citation>
    <scope>NUCLEOTIDE SEQUENCE</scope>
</reference>
<dbReference type="GO" id="GO:0006419">
    <property type="term" value="P:alanyl-tRNA aminoacylation"/>
    <property type="evidence" value="ECO:0007669"/>
    <property type="project" value="InterPro"/>
</dbReference>
<comment type="function">
    <text evidence="8">Functions in trans to edit the amino acid moiety from incorrectly charged tRNA(Ala).</text>
</comment>
<evidence type="ECO:0000256" key="7">
    <source>
        <dbReference type="ARBA" id="ARBA00022917"/>
    </source>
</evidence>
<dbReference type="InterPro" id="IPR018165">
    <property type="entry name" value="Ala-tRNA-synth_IIc_core"/>
</dbReference>
<dbReference type="Gene3D" id="3.30.980.10">
    <property type="entry name" value="Threonyl-trna Synthetase, Chain A, domain 2"/>
    <property type="match status" value="1"/>
</dbReference>
<evidence type="ECO:0000256" key="3">
    <source>
        <dbReference type="ARBA" id="ARBA00008429"/>
    </source>
</evidence>
<evidence type="ECO:0000313" key="11">
    <source>
        <dbReference type="Proteomes" id="UP000678393"/>
    </source>
</evidence>
<name>A0A8S3ZLU5_9EUPU</name>
<evidence type="ECO:0000256" key="5">
    <source>
        <dbReference type="ARBA" id="ARBA00022723"/>
    </source>
</evidence>
<dbReference type="Pfam" id="PF07973">
    <property type="entry name" value="tRNA_SAD"/>
    <property type="match status" value="1"/>
</dbReference>
<keyword evidence="4" id="KW-0963">Cytoplasm</keyword>
<evidence type="ECO:0000256" key="6">
    <source>
        <dbReference type="ARBA" id="ARBA00022833"/>
    </source>
</evidence>
<dbReference type="FunFam" id="3.30.980.10:FF:000007">
    <property type="entry name" value="alanyl-tRNA editing protein Aarsd1"/>
    <property type="match status" value="1"/>
</dbReference>
<dbReference type="SUPFAM" id="SSF55186">
    <property type="entry name" value="ThrRS/AlaRS common domain"/>
    <property type="match status" value="1"/>
</dbReference>